<reference evidence="1" key="1">
    <citation type="submission" date="2020-02" db="EMBL/GenBank/DDBJ databases">
        <authorList>
            <person name="Meier V. D."/>
        </authorList>
    </citation>
    <scope>NUCLEOTIDE SEQUENCE</scope>
    <source>
        <strain evidence="1">AVDCRST_MAG40</strain>
    </source>
</reference>
<accession>A0A6J4MI89</accession>
<name>A0A6J4MI89_9BACT</name>
<dbReference type="AlphaFoldDB" id="A0A6J4MI89"/>
<protein>
    <submittedName>
        <fullName evidence="1">Uncharacterized protein</fullName>
    </submittedName>
</protein>
<evidence type="ECO:0000313" key="1">
    <source>
        <dbReference type="EMBL" id="CAA9360162.1"/>
    </source>
</evidence>
<organism evidence="1">
    <name type="scientific">uncultured Gemmatimonadaceae bacterium</name>
    <dbReference type="NCBI Taxonomy" id="246130"/>
    <lineage>
        <taxon>Bacteria</taxon>
        <taxon>Pseudomonadati</taxon>
        <taxon>Gemmatimonadota</taxon>
        <taxon>Gemmatimonadia</taxon>
        <taxon>Gemmatimonadales</taxon>
        <taxon>Gemmatimonadaceae</taxon>
        <taxon>environmental samples</taxon>
    </lineage>
</organism>
<proteinExistence type="predicted"/>
<dbReference type="EMBL" id="CADCTX010000946">
    <property type="protein sequence ID" value="CAA9360162.1"/>
    <property type="molecule type" value="Genomic_DNA"/>
</dbReference>
<gene>
    <name evidence="1" type="ORF">AVDCRST_MAG40-3430</name>
</gene>
<sequence length="64" mass="6765">MNLDSLIRTYLSRPSYQRLFMAFTVGLFLSCAARVSEAQSGAAAARTAGSPVGNMTIAPAAARR</sequence>